<gene>
    <name evidence="1" type="ORF">NE863_21375</name>
    <name evidence="2" type="ORF">P4B07_21975</name>
</gene>
<sequence>MAKVVVIGLAGDNRLWVADLDAGTVSQIATPTQGPLAAANDLRNNSGAMVHKGVNLAVVAASSGSVSGGFMDG</sequence>
<protein>
    <submittedName>
        <fullName evidence="1">Uncharacterized protein</fullName>
    </submittedName>
</protein>
<keyword evidence="1" id="KW-0614">Plasmid</keyword>
<dbReference type="EMBL" id="CP098808">
    <property type="protein sequence ID" value="USJ26507.1"/>
    <property type="molecule type" value="Genomic_DNA"/>
</dbReference>
<geneLocation type="plasmid" evidence="2 4">
    <name>unnamedA</name>
</geneLocation>
<keyword evidence="4" id="KW-1185">Reference proteome</keyword>
<organism evidence="1 3">
    <name type="scientific">Ensifer adhaerens</name>
    <name type="common">Sinorhizobium morelense</name>
    <dbReference type="NCBI Taxonomy" id="106592"/>
    <lineage>
        <taxon>Bacteria</taxon>
        <taxon>Pseudomonadati</taxon>
        <taxon>Pseudomonadota</taxon>
        <taxon>Alphaproteobacteria</taxon>
        <taxon>Hyphomicrobiales</taxon>
        <taxon>Rhizobiaceae</taxon>
        <taxon>Sinorhizobium/Ensifer group</taxon>
        <taxon>Ensifer</taxon>
    </lineage>
</organism>
<dbReference type="RefSeq" id="WP_034799164.1">
    <property type="nucleotide sequence ID" value="NZ_CAXURO020000002.1"/>
</dbReference>
<proteinExistence type="predicted"/>
<reference evidence="2 4" key="2">
    <citation type="submission" date="2023-03" db="EMBL/GenBank/DDBJ databases">
        <title>Comparative genome and transcriptome analysis combination mining strategies for increasing vitamin B12 production of Ensifer adhaerens strain.</title>
        <authorList>
            <person name="Yongheng L."/>
        </authorList>
    </citation>
    <scope>NUCLEOTIDE SEQUENCE [LARGE SCALE GENOMIC DNA]</scope>
    <source>
        <strain evidence="2 4">Casida A-T305</strain>
        <plasmid evidence="2 4">unnamedA</plasmid>
    </source>
</reference>
<accession>A0A9Q8YCP4</accession>
<evidence type="ECO:0000313" key="2">
    <source>
        <dbReference type="EMBL" id="WFP93901.1"/>
    </source>
</evidence>
<dbReference type="OrthoDB" id="8420948at2"/>
<evidence type="ECO:0000313" key="1">
    <source>
        <dbReference type="EMBL" id="USJ26507.1"/>
    </source>
</evidence>
<dbReference type="Proteomes" id="UP001214094">
    <property type="component" value="Plasmid unnamedA"/>
</dbReference>
<evidence type="ECO:0000313" key="4">
    <source>
        <dbReference type="Proteomes" id="UP001214094"/>
    </source>
</evidence>
<dbReference type="KEGG" id="eah:FA04_21695"/>
<dbReference type="EMBL" id="CP121309">
    <property type="protein sequence ID" value="WFP93901.1"/>
    <property type="molecule type" value="Genomic_DNA"/>
</dbReference>
<reference evidence="1" key="1">
    <citation type="submission" date="2022-06" db="EMBL/GenBank/DDBJ databases">
        <title>Physiological and biochemical characterization and genomic elucidation of a strain of the genus Ensifer adhaerens M8 that combines arsenic oxidation and chromium reduction.</title>
        <authorList>
            <person name="Li X."/>
            <person name="Yu c."/>
        </authorList>
    </citation>
    <scope>NUCLEOTIDE SEQUENCE</scope>
    <source>
        <strain evidence="1">M8</strain>
        <plasmid evidence="1">pA</plasmid>
    </source>
</reference>
<geneLocation type="plasmid" evidence="1 3">
    <name>pA</name>
</geneLocation>
<name>A0A9Q8YCP4_ENSAD</name>
<dbReference type="GeneID" id="29521923"/>
<dbReference type="AlphaFoldDB" id="A0A9Q8YCP4"/>
<dbReference type="Proteomes" id="UP001055460">
    <property type="component" value="Plasmid pA"/>
</dbReference>
<evidence type="ECO:0000313" key="3">
    <source>
        <dbReference type="Proteomes" id="UP001055460"/>
    </source>
</evidence>